<keyword evidence="2" id="KW-0677">Repeat</keyword>
<dbReference type="Proteomes" id="UP000654370">
    <property type="component" value="Unassembled WGS sequence"/>
</dbReference>
<keyword evidence="9" id="KW-1185">Reference proteome</keyword>
<accession>A0A8H7UI96</accession>
<dbReference type="Pfam" id="PF00412">
    <property type="entry name" value="LIM"/>
    <property type="match status" value="4"/>
</dbReference>
<dbReference type="SMART" id="SM00132">
    <property type="entry name" value="LIM"/>
    <property type="match status" value="4"/>
</dbReference>
<dbReference type="InterPro" id="IPR001781">
    <property type="entry name" value="Znf_LIM"/>
</dbReference>
<dbReference type="GO" id="GO:0005634">
    <property type="term" value="C:nucleus"/>
    <property type="evidence" value="ECO:0007669"/>
    <property type="project" value="TreeGrafter"/>
</dbReference>
<feature type="domain" description="LIM zinc-binding" evidence="7">
    <location>
        <begin position="382"/>
        <end position="445"/>
    </location>
</feature>
<evidence type="ECO:0000256" key="2">
    <source>
        <dbReference type="ARBA" id="ARBA00022737"/>
    </source>
</evidence>
<dbReference type="AlphaFoldDB" id="A0A8H7UI96"/>
<evidence type="ECO:0000256" key="4">
    <source>
        <dbReference type="ARBA" id="ARBA00023038"/>
    </source>
</evidence>
<dbReference type="SUPFAM" id="SSF57716">
    <property type="entry name" value="Glucocorticoid receptor-like (DNA-binding domain)"/>
    <property type="match status" value="3"/>
</dbReference>
<dbReference type="OrthoDB" id="1112565at2759"/>
<comment type="caution">
    <text evidence="8">The sequence shown here is derived from an EMBL/GenBank/DDBJ whole genome shotgun (WGS) entry which is preliminary data.</text>
</comment>
<dbReference type="PANTHER" id="PTHR24205:SF16">
    <property type="entry name" value="GH01042P-RELATED"/>
    <property type="match status" value="1"/>
</dbReference>
<feature type="domain" description="LIM zinc-binding" evidence="7">
    <location>
        <begin position="447"/>
        <end position="504"/>
    </location>
</feature>
<dbReference type="PANTHER" id="PTHR24205">
    <property type="entry name" value="FOUR AND A HALF LIM DOMAINS PROTEIN"/>
    <property type="match status" value="1"/>
</dbReference>
<evidence type="ECO:0000313" key="8">
    <source>
        <dbReference type="EMBL" id="KAG2180833.1"/>
    </source>
</evidence>
<proteinExistence type="predicted"/>
<dbReference type="CDD" id="cd08368">
    <property type="entry name" value="LIM"/>
    <property type="match status" value="3"/>
</dbReference>
<evidence type="ECO:0000256" key="1">
    <source>
        <dbReference type="ARBA" id="ARBA00022723"/>
    </source>
</evidence>
<dbReference type="PROSITE" id="PS50023">
    <property type="entry name" value="LIM_DOMAIN_2"/>
    <property type="match status" value="4"/>
</dbReference>
<keyword evidence="4 5" id="KW-0440">LIM domain</keyword>
<dbReference type="PROSITE" id="PS00478">
    <property type="entry name" value="LIM_DOMAIN_1"/>
    <property type="match status" value="3"/>
</dbReference>
<feature type="region of interest" description="Disordered" evidence="6">
    <location>
        <begin position="147"/>
        <end position="195"/>
    </location>
</feature>
<dbReference type="GO" id="GO:0003712">
    <property type="term" value="F:transcription coregulator activity"/>
    <property type="evidence" value="ECO:0007669"/>
    <property type="project" value="TreeGrafter"/>
</dbReference>
<feature type="domain" description="LIM zinc-binding" evidence="7">
    <location>
        <begin position="256"/>
        <end position="318"/>
    </location>
</feature>
<protein>
    <recommendedName>
        <fullName evidence="7">LIM zinc-binding domain-containing protein</fullName>
    </recommendedName>
</protein>
<dbReference type="GO" id="GO:0046872">
    <property type="term" value="F:metal ion binding"/>
    <property type="evidence" value="ECO:0007669"/>
    <property type="project" value="UniProtKB-KW"/>
</dbReference>
<organism evidence="8 9">
    <name type="scientific">Mortierella isabellina</name>
    <name type="common">Filamentous fungus</name>
    <name type="synonym">Umbelopsis isabellina</name>
    <dbReference type="NCBI Taxonomy" id="91625"/>
    <lineage>
        <taxon>Eukaryota</taxon>
        <taxon>Fungi</taxon>
        <taxon>Fungi incertae sedis</taxon>
        <taxon>Mucoromycota</taxon>
        <taxon>Mucoromycotina</taxon>
        <taxon>Umbelopsidomycetes</taxon>
        <taxon>Umbelopsidales</taxon>
        <taxon>Umbelopsidaceae</taxon>
        <taxon>Umbelopsis</taxon>
    </lineage>
</organism>
<evidence type="ECO:0000256" key="6">
    <source>
        <dbReference type="SAM" id="MobiDB-lite"/>
    </source>
</evidence>
<evidence type="ECO:0000256" key="5">
    <source>
        <dbReference type="PROSITE-ProRule" id="PRU00125"/>
    </source>
</evidence>
<feature type="compositionally biased region" description="Basic and acidic residues" evidence="6">
    <location>
        <begin position="178"/>
        <end position="195"/>
    </location>
</feature>
<dbReference type="EMBL" id="JAEPQZ010000005">
    <property type="protein sequence ID" value="KAG2180833.1"/>
    <property type="molecule type" value="Genomic_DNA"/>
</dbReference>
<name>A0A8H7UI96_MORIS</name>
<feature type="domain" description="LIM zinc-binding" evidence="7">
    <location>
        <begin position="319"/>
        <end position="381"/>
    </location>
</feature>
<dbReference type="Gene3D" id="2.10.110.10">
    <property type="entry name" value="Cysteine Rich Protein"/>
    <property type="match status" value="4"/>
</dbReference>
<sequence length="519" mass="59456">MSKVIPQNEPRMSQLLPTVKCSDCGRQVELRKLAIHLCSSVPPVPTLHTAAARVPVGPKAPPIDTRVNRPAMPYAETYTRNESLKSPVADHRQDGYYTPDRNYPQDYQSAPRMPRKPAVNNYYGGSEVGGSPTHLMARDQDQVRDYYGARNNSTSPSPPHRQAPRNGEYARPPTPTYNHDKYGPKPNENYRAREEPTQQAKDWFDDDQYGDFFQPTSETGGALDSLMSDLMSKMTTETPSQPTAIRNAPLNNPIAGACDVCGKGISQNDDFVNTESKCYHRRCFHCALCAITFKDERDCCEHEGKLFCERDYRVVKKRVYCSECDKPISSSQKSIQVLGKHYHADHLHCAYCKQVIDQKYTGMVEHQNQVYCKEDFKQLFLPKCRACGFPVEKEAVSAMDGKLQGKWHRTCFGCQTCHNAFPDNTFYVYDGAPYCKRHYHRLNNSLCRCCDEPIEGPCVQTIEGWRYHPSCLSCSVCRRAITDVYYIHENRTYCETHMLQLQRQRNVRAERRQTMFKNL</sequence>
<reference evidence="8" key="1">
    <citation type="submission" date="2020-12" db="EMBL/GenBank/DDBJ databases">
        <title>Metabolic potential, ecology and presence of endohyphal bacteria is reflected in genomic diversity of Mucoromycotina.</title>
        <authorList>
            <person name="Muszewska A."/>
            <person name="Okrasinska A."/>
            <person name="Steczkiewicz K."/>
            <person name="Drgas O."/>
            <person name="Orlowska M."/>
            <person name="Perlinska-Lenart U."/>
            <person name="Aleksandrzak-Piekarczyk T."/>
            <person name="Szatraj K."/>
            <person name="Zielenkiewicz U."/>
            <person name="Pilsyk S."/>
            <person name="Malc E."/>
            <person name="Mieczkowski P."/>
            <person name="Kruszewska J.S."/>
            <person name="Biernat P."/>
            <person name="Pawlowska J."/>
        </authorList>
    </citation>
    <scope>NUCLEOTIDE SEQUENCE</scope>
    <source>
        <strain evidence="8">WA0000067209</strain>
    </source>
</reference>
<keyword evidence="3 5" id="KW-0862">Zinc</keyword>
<evidence type="ECO:0000256" key="3">
    <source>
        <dbReference type="ARBA" id="ARBA00022833"/>
    </source>
</evidence>
<evidence type="ECO:0000259" key="7">
    <source>
        <dbReference type="PROSITE" id="PS50023"/>
    </source>
</evidence>
<gene>
    <name evidence="8" type="ORF">INT43_008412</name>
</gene>
<keyword evidence="1 5" id="KW-0479">Metal-binding</keyword>
<feature type="region of interest" description="Disordered" evidence="6">
    <location>
        <begin position="77"/>
        <end position="134"/>
    </location>
</feature>
<evidence type="ECO:0000313" key="9">
    <source>
        <dbReference type="Proteomes" id="UP000654370"/>
    </source>
</evidence>